<dbReference type="CDD" id="cd03426">
    <property type="entry name" value="NUDIX_CoAse_Nudt7"/>
    <property type="match status" value="1"/>
</dbReference>
<comment type="cofactor">
    <cofactor evidence="1">
        <name>Mn(2+)</name>
        <dbReference type="ChEBI" id="CHEBI:29035"/>
    </cofactor>
</comment>
<keyword evidence="6" id="KW-0464">Manganese</keyword>
<dbReference type="STRING" id="1095629.A0A0C9Y4Z5"/>
<accession>A0A0C9Y4Z5</accession>
<gene>
    <name evidence="8" type="ORF">K443DRAFT_127964</name>
</gene>
<dbReference type="InterPro" id="IPR000086">
    <property type="entry name" value="NUDIX_hydrolase_dom"/>
</dbReference>
<keyword evidence="3" id="KW-0479">Metal-binding</keyword>
<dbReference type="AlphaFoldDB" id="A0A0C9Y4Z5"/>
<dbReference type="Gene3D" id="3.90.79.10">
    <property type="entry name" value="Nucleoside Triphosphate Pyrophosphohydrolase"/>
    <property type="match status" value="1"/>
</dbReference>
<dbReference type="Pfam" id="PF00293">
    <property type="entry name" value="NUDIX"/>
    <property type="match status" value="1"/>
</dbReference>
<evidence type="ECO:0000313" key="8">
    <source>
        <dbReference type="EMBL" id="KIK08984.1"/>
    </source>
</evidence>
<keyword evidence="9" id="KW-1185">Reference proteome</keyword>
<evidence type="ECO:0000256" key="5">
    <source>
        <dbReference type="ARBA" id="ARBA00022842"/>
    </source>
</evidence>
<dbReference type="InterPro" id="IPR015797">
    <property type="entry name" value="NUDIX_hydrolase-like_dom_sf"/>
</dbReference>
<dbReference type="SUPFAM" id="SSF55811">
    <property type="entry name" value="Nudix"/>
    <property type="match status" value="1"/>
</dbReference>
<sequence>MSLPLLRASHSLALHASIPLNKPLTPATLNIIERILKLNQTNLPEEQLPNGAGRSNAAVLIPFCNVNEKPGILLELRAESLRSHSGEVSFPGGRADDTDPSIQYTALRETQEELGIHPGRIDVLGSIGPPEVNLRGDMHVWPFVGFVHAASTTQLKSNEEPFPSLDMTELRKQASSLEVATVFHLSLAELVSPSRQRWSLYREEQPYYAFDVTDLVRHTDVVLPTIKSDVDEMGPGTVGRLEVWGLTGWYLTMLMRILGLATQQ</sequence>
<evidence type="ECO:0000256" key="3">
    <source>
        <dbReference type="ARBA" id="ARBA00022723"/>
    </source>
</evidence>
<evidence type="ECO:0000256" key="2">
    <source>
        <dbReference type="ARBA" id="ARBA00001946"/>
    </source>
</evidence>
<dbReference type="PROSITE" id="PS51462">
    <property type="entry name" value="NUDIX"/>
    <property type="match status" value="1"/>
</dbReference>
<name>A0A0C9Y4Z5_9AGAR</name>
<evidence type="ECO:0000256" key="6">
    <source>
        <dbReference type="ARBA" id="ARBA00023211"/>
    </source>
</evidence>
<feature type="domain" description="Nudix hydrolase" evidence="7">
    <location>
        <begin position="54"/>
        <end position="207"/>
    </location>
</feature>
<comment type="cofactor">
    <cofactor evidence="2">
        <name>Mg(2+)</name>
        <dbReference type="ChEBI" id="CHEBI:18420"/>
    </cofactor>
</comment>
<dbReference type="GO" id="GO:0046872">
    <property type="term" value="F:metal ion binding"/>
    <property type="evidence" value="ECO:0007669"/>
    <property type="project" value="UniProtKB-KW"/>
</dbReference>
<dbReference type="EMBL" id="KN838540">
    <property type="protein sequence ID" value="KIK08984.1"/>
    <property type="molecule type" value="Genomic_DNA"/>
</dbReference>
<dbReference type="HOGENOM" id="CLU_076940_0_0_1"/>
<organism evidence="8 9">
    <name type="scientific">Laccaria amethystina LaAM-08-1</name>
    <dbReference type="NCBI Taxonomy" id="1095629"/>
    <lineage>
        <taxon>Eukaryota</taxon>
        <taxon>Fungi</taxon>
        <taxon>Dikarya</taxon>
        <taxon>Basidiomycota</taxon>
        <taxon>Agaricomycotina</taxon>
        <taxon>Agaricomycetes</taxon>
        <taxon>Agaricomycetidae</taxon>
        <taxon>Agaricales</taxon>
        <taxon>Agaricineae</taxon>
        <taxon>Hydnangiaceae</taxon>
        <taxon>Laccaria</taxon>
    </lineage>
</organism>
<proteinExistence type="predicted"/>
<protein>
    <recommendedName>
        <fullName evidence="7">Nudix hydrolase domain-containing protein</fullName>
    </recommendedName>
</protein>
<evidence type="ECO:0000313" key="9">
    <source>
        <dbReference type="Proteomes" id="UP000054477"/>
    </source>
</evidence>
<dbReference type="GO" id="GO:0015938">
    <property type="term" value="P:coenzyme A catabolic process"/>
    <property type="evidence" value="ECO:0007669"/>
    <property type="project" value="TreeGrafter"/>
</dbReference>
<keyword evidence="5" id="KW-0460">Magnesium</keyword>
<evidence type="ECO:0000259" key="7">
    <source>
        <dbReference type="PROSITE" id="PS51462"/>
    </source>
</evidence>
<reference evidence="8 9" key="1">
    <citation type="submission" date="2014-04" db="EMBL/GenBank/DDBJ databases">
        <authorList>
            <consortium name="DOE Joint Genome Institute"/>
            <person name="Kuo A."/>
            <person name="Kohler A."/>
            <person name="Nagy L.G."/>
            <person name="Floudas D."/>
            <person name="Copeland A."/>
            <person name="Barry K.W."/>
            <person name="Cichocki N."/>
            <person name="Veneault-Fourrey C."/>
            <person name="LaButti K."/>
            <person name="Lindquist E.A."/>
            <person name="Lipzen A."/>
            <person name="Lundell T."/>
            <person name="Morin E."/>
            <person name="Murat C."/>
            <person name="Sun H."/>
            <person name="Tunlid A."/>
            <person name="Henrissat B."/>
            <person name="Grigoriev I.V."/>
            <person name="Hibbett D.S."/>
            <person name="Martin F."/>
            <person name="Nordberg H.P."/>
            <person name="Cantor M.N."/>
            <person name="Hua S.X."/>
        </authorList>
    </citation>
    <scope>NUCLEOTIDE SEQUENCE [LARGE SCALE GENOMIC DNA]</scope>
    <source>
        <strain evidence="8 9">LaAM-08-1</strain>
    </source>
</reference>
<dbReference type="PANTHER" id="PTHR12992:SF24">
    <property type="entry name" value="PEROXISOMAL COENZYME A DIPHOSPHATASE NUDT7"/>
    <property type="match status" value="1"/>
</dbReference>
<dbReference type="PANTHER" id="PTHR12992">
    <property type="entry name" value="NUDIX HYDROLASE"/>
    <property type="match status" value="1"/>
</dbReference>
<dbReference type="GO" id="GO:0010945">
    <property type="term" value="F:coenzyme A diphosphatase activity"/>
    <property type="evidence" value="ECO:0007669"/>
    <property type="project" value="InterPro"/>
</dbReference>
<dbReference type="OrthoDB" id="206213at2759"/>
<dbReference type="Proteomes" id="UP000054477">
    <property type="component" value="Unassembled WGS sequence"/>
</dbReference>
<reference evidence="9" key="2">
    <citation type="submission" date="2015-01" db="EMBL/GenBank/DDBJ databases">
        <title>Evolutionary Origins and Diversification of the Mycorrhizal Mutualists.</title>
        <authorList>
            <consortium name="DOE Joint Genome Institute"/>
            <consortium name="Mycorrhizal Genomics Consortium"/>
            <person name="Kohler A."/>
            <person name="Kuo A."/>
            <person name="Nagy L.G."/>
            <person name="Floudas D."/>
            <person name="Copeland A."/>
            <person name="Barry K.W."/>
            <person name="Cichocki N."/>
            <person name="Veneault-Fourrey C."/>
            <person name="LaButti K."/>
            <person name="Lindquist E.A."/>
            <person name="Lipzen A."/>
            <person name="Lundell T."/>
            <person name="Morin E."/>
            <person name="Murat C."/>
            <person name="Riley R."/>
            <person name="Ohm R."/>
            <person name="Sun H."/>
            <person name="Tunlid A."/>
            <person name="Henrissat B."/>
            <person name="Grigoriev I.V."/>
            <person name="Hibbett D.S."/>
            <person name="Martin F."/>
        </authorList>
    </citation>
    <scope>NUCLEOTIDE SEQUENCE [LARGE SCALE GENOMIC DNA]</scope>
    <source>
        <strain evidence="9">LaAM-08-1</strain>
    </source>
</reference>
<keyword evidence="4" id="KW-0378">Hydrolase</keyword>
<evidence type="ECO:0000256" key="4">
    <source>
        <dbReference type="ARBA" id="ARBA00022801"/>
    </source>
</evidence>
<dbReference type="InterPro" id="IPR045121">
    <property type="entry name" value="CoAse"/>
</dbReference>
<evidence type="ECO:0000256" key="1">
    <source>
        <dbReference type="ARBA" id="ARBA00001936"/>
    </source>
</evidence>